<dbReference type="Proteomes" id="UP000507470">
    <property type="component" value="Unassembled WGS sequence"/>
</dbReference>
<keyword evidence="2" id="KW-1185">Reference proteome</keyword>
<proteinExistence type="predicted"/>
<accession>A0A6J8AU43</accession>
<name>A0A6J8AU43_MYTCO</name>
<dbReference type="AlphaFoldDB" id="A0A6J8AU43"/>
<protein>
    <submittedName>
        <fullName evidence="1">Uncharacterized protein</fullName>
    </submittedName>
</protein>
<dbReference type="OrthoDB" id="7476844at2759"/>
<sequence>MPRGYGGVAILWKKNLDKLVTTLPIGNERIQCIELSGNQQKLYIYIYLSPLSSSNFKLRLKYELPCRNSEVQKQSISNKVKWNKTDKDKYKSLIEEGIALLKDKPQNPTELDEAFVTLNHTITKATVAVAPKKKTKKKKKKLQIMTENIFQAISKKKIAFFKWKQNCRPSDPNNSYTLQKKMTTSSLQKQCRIEVALHKIQERQKIIDTGYNDSLLFYSLIKKQRGKLSRFIEELTVKEELFLSPENVMKGWNKHFGDLAKKSNNTSFDTKYLKSVEKEAFKICKDKYIHQEISNEEIKKAVSKLNTNKAEDFNGVTAEYFIHGSESLLLYLQQLFALNSVTYLLKIGTLFQMYKNKGDIKNDKKI</sequence>
<evidence type="ECO:0000313" key="2">
    <source>
        <dbReference type="Proteomes" id="UP000507470"/>
    </source>
</evidence>
<gene>
    <name evidence="1" type="ORF">MCOR_10389</name>
</gene>
<organism evidence="1 2">
    <name type="scientific">Mytilus coruscus</name>
    <name type="common">Sea mussel</name>
    <dbReference type="NCBI Taxonomy" id="42192"/>
    <lineage>
        <taxon>Eukaryota</taxon>
        <taxon>Metazoa</taxon>
        <taxon>Spiralia</taxon>
        <taxon>Lophotrochozoa</taxon>
        <taxon>Mollusca</taxon>
        <taxon>Bivalvia</taxon>
        <taxon>Autobranchia</taxon>
        <taxon>Pteriomorphia</taxon>
        <taxon>Mytilida</taxon>
        <taxon>Mytiloidea</taxon>
        <taxon>Mytilidae</taxon>
        <taxon>Mytilinae</taxon>
        <taxon>Mytilus</taxon>
    </lineage>
</organism>
<reference evidence="1 2" key="1">
    <citation type="submission" date="2020-06" db="EMBL/GenBank/DDBJ databases">
        <authorList>
            <person name="Li R."/>
            <person name="Bekaert M."/>
        </authorList>
    </citation>
    <scope>NUCLEOTIDE SEQUENCE [LARGE SCALE GENOMIC DNA]</scope>
    <source>
        <strain evidence="2">wild</strain>
    </source>
</reference>
<evidence type="ECO:0000313" key="1">
    <source>
        <dbReference type="EMBL" id="CAC5372228.1"/>
    </source>
</evidence>
<dbReference type="EMBL" id="CACVKT020001843">
    <property type="protein sequence ID" value="CAC5372228.1"/>
    <property type="molecule type" value="Genomic_DNA"/>
</dbReference>